<comment type="subcellular location">
    <subcellularLocation>
        <location evidence="6">Cytoplasm</location>
    </subcellularLocation>
</comment>
<organism evidence="8 9">
    <name type="scientific">Candidatus Cerribacteria bacterium 'Amazon FNV 2010 28 9'</name>
    <dbReference type="NCBI Taxonomy" id="2081795"/>
    <lineage>
        <taxon>Bacteria</taxon>
        <taxon>Candidatus Cerribacteria</taxon>
    </lineage>
</organism>
<evidence type="ECO:0000256" key="5">
    <source>
        <dbReference type="ARBA" id="ARBA00023125"/>
    </source>
</evidence>
<comment type="function">
    <text evidence="6">The RecF protein is involved in DNA metabolism; it is required for DNA replication and normal SOS inducibility. RecF binds preferentially to single-stranded, linear DNA. It also seems to bind ATP.</text>
</comment>
<dbReference type="InterPro" id="IPR003395">
    <property type="entry name" value="RecF/RecN/SMC_N"/>
</dbReference>
<dbReference type="GO" id="GO:0005737">
    <property type="term" value="C:cytoplasm"/>
    <property type="evidence" value="ECO:0007669"/>
    <property type="project" value="UniProtKB-SubCell"/>
</dbReference>
<evidence type="ECO:0000256" key="4">
    <source>
        <dbReference type="ARBA" id="ARBA00022840"/>
    </source>
</evidence>
<dbReference type="PANTHER" id="PTHR32182">
    <property type="entry name" value="DNA REPLICATION AND REPAIR PROTEIN RECF"/>
    <property type="match status" value="1"/>
</dbReference>
<dbReference type="GO" id="GO:0006260">
    <property type="term" value="P:DNA replication"/>
    <property type="evidence" value="ECO:0007669"/>
    <property type="project" value="UniProtKB-UniRule"/>
</dbReference>
<feature type="binding site" evidence="6">
    <location>
        <begin position="33"/>
        <end position="40"/>
    </location>
    <ligand>
        <name>ATP</name>
        <dbReference type="ChEBI" id="CHEBI:30616"/>
    </ligand>
</feature>
<sequence>MLVSYIDKLQLTDFRSFAQQDIIFDSKQTLILGQNGRGKTNILEAISLLSIGKSFRGKTLSECVRMGAQVAHIVAQSVVDSEEEKISAHIVATQNNLGQRSSVRYERNGVKKQKKSVVGIIKSVVFRPEDLEIITGSPSTKRDFLDEVLIQVSPVYLTALREYERALKHRNKLILQLRDGLVTRRDFFFWDELLVKHGDLITRERARFIHFLNTAVVFPVKAQVTYDHSIMSEERLHQYATAEVAAGRTLVGPHKDSLSVRMQLSSPLGGEEVERSTTEGVKEIESQQDLQDVSLYGSRGQQRMAVLWLKVAQLQFIEAQTKQTPILLLDDIFSELDEHNRELIFSLFDNHQVIMTSAEEMRMLPPKITDGLLVNL</sequence>
<keyword evidence="6" id="KW-0742">SOS response</keyword>
<dbReference type="InterPro" id="IPR042174">
    <property type="entry name" value="RecF_2"/>
</dbReference>
<dbReference type="EMBL" id="PSRQ01000037">
    <property type="protein sequence ID" value="PWU23349.1"/>
    <property type="molecule type" value="Genomic_DNA"/>
</dbReference>
<keyword evidence="4 6" id="KW-0067">ATP-binding</keyword>
<dbReference type="Gene3D" id="3.40.50.300">
    <property type="entry name" value="P-loop containing nucleotide triphosphate hydrolases"/>
    <property type="match status" value="1"/>
</dbReference>
<evidence type="ECO:0000313" key="8">
    <source>
        <dbReference type="EMBL" id="PWU23349.1"/>
    </source>
</evidence>
<evidence type="ECO:0000313" key="9">
    <source>
        <dbReference type="Proteomes" id="UP000246104"/>
    </source>
</evidence>
<keyword evidence="6" id="KW-0234">DNA repair</keyword>
<evidence type="ECO:0000256" key="2">
    <source>
        <dbReference type="ARBA" id="ARBA00022705"/>
    </source>
</evidence>
<name>A0A317JQ30_9BACT</name>
<feature type="domain" description="RecF/RecN/SMC N-terminal" evidence="7">
    <location>
        <begin position="5"/>
        <end position="360"/>
    </location>
</feature>
<comment type="caution">
    <text evidence="8">The sequence shown here is derived from an EMBL/GenBank/DDBJ whole genome shotgun (WGS) entry which is preliminary data.</text>
</comment>
<dbReference type="Gene3D" id="1.20.1050.90">
    <property type="entry name" value="RecF/RecN/SMC, N-terminal domain"/>
    <property type="match status" value="1"/>
</dbReference>
<dbReference type="GO" id="GO:0000731">
    <property type="term" value="P:DNA synthesis involved in DNA repair"/>
    <property type="evidence" value="ECO:0007669"/>
    <property type="project" value="TreeGrafter"/>
</dbReference>
<evidence type="ECO:0000256" key="1">
    <source>
        <dbReference type="ARBA" id="ARBA00022490"/>
    </source>
</evidence>
<evidence type="ECO:0000256" key="6">
    <source>
        <dbReference type="HAMAP-Rule" id="MF_00365"/>
    </source>
</evidence>
<keyword evidence="2 6" id="KW-0235">DNA replication</keyword>
<dbReference type="AlphaFoldDB" id="A0A317JQ30"/>
<keyword evidence="5 6" id="KW-0238">DNA-binding</keyword>
<keyword evidence="6" id="KW-0227">DNA damage</keyword>
<dbReference type="Proteomes" id="UP000246104">
    <property type="component" value="Unassembled WGS sequence"/>
</dbReference>
<dbReference type="InterPro" id="IPR001238">
    <property type="entry name" value="DNA-binding_RecF"/>
</dbReference>
<evidence type="ECO:0000256" key="3">
    <source>
        <dbReference type="ARBA" id="ARBA00022741"/>
    </source>
</evidence>
<gene>
    <name evidence="6" type="primary">recF</name>
    <name evidence="8" type="ORF">C5B42_03275</name>
</gene>
<comment type="similarity">
    <text evidence="6">Belongs to the RecF family.</text>
</comment>
<dbReference type="GO" id="GO:0003697">
    <property type="term" value="F:single-stranded DNA binding"/>
    <property type="evidence" value="ECO:0007669"/>
    <property type="project" value="UniProtKB-UniRule"/>
</dbReference>
<proteinExistence type="inferred from homology"/>
<dbReference type="GO" id="GO:0006302">
    <property type="term" value="P:double-strand break repair"/>
    <property type="evidence" value="ECO:0007669"/>
    <property type="project" value="TreeGrafter"/>
</dbReference>
<dbReference type="NCBIfam" id="TIGR00611">
    <property type="entry name" value="recf"/>
    <property type="match status" value="1"/>
</dbReference>
<keyword evidence="1 6" id="KW-0963">Cytoplasm</keyword>
<dbReference type="SUPFAM" id="SSF52540">
    <property type="entry name" value="P-loop containing nucleoside triphosphate hydrolases"/>
    <property type="match status" value="1"/>
</dbReference>
<dbReference type="PANTHER" id="PTHR32182:SF0">
    <property type="entry name" value="DNA REPLICATION AND REPAIR PROTEIN RECF"/>
    <property type="match status" value="1"/>
</dbReference>
<reference evidence="8 9" key="1">
    <citation type="submission" date="2018-02" db="EMBL/GenBank/DDBJ databases">
        <title>Genomic Reconstructions from Amazon Rainforest and Pasture Soil Reveal Novel Insights into the Physiology of Candidate Phyla in Tropical Sites.</title>
        <authorList>
            <person name="Kroeger M.E."/>
            <person name="Delmont T."/>
            <person name="Eren A.M."/>
            <person name="Guo J."/>
            <person name="Meyer K.M."/>
            <person name="Khan K."/>
            <person name="Rodrigues J.L.M."/>
            <person name="Bohannan B.J.M."/>
            <person name="Tringe S."/>
            <person name="Borges C.D."/>
            <person name="Tiedje J."/>
            <person name="Tsai S.M."/>
            <person name="Nusslein K."/>
        </authorList>
    </citation>
    <scope>NUCLEOTIDE SEQUENCE [LARGE SCALE GENOMIC DNA]</scope>
    <source>
        <strain evidence="8">Amazon FNV 2010 28 9</strain>
    </source>
</reference>
<dbReference type="GO" id="GO:0009432">
    <property type="term" value="P:SOS response"/>
    <property type="evidence" value="ECO:0007669"/>
    <property type="project" value="UniProtKB-UniRule"/>
</dbReference>
<protein>
    <recommendedName>
        <fullName evidence="6">DNA replication and repair protein RecF</fullName>
    </recommendedName>
</protein>
<accession>A0A317JQ30</accession>
<dbReference type="InterPro" id="IPR027417">
    <property type="entry name" value="P-loop_NTPase"/>
</dbReference>
<dbReference type="HAMAP" id="MF_00365">
    <property type="entry name" value="RecF"/>
    <property type="match status" value="1"/>
</dbReference>
<dbReference type="Pfam" id="PF02463">
    <property type="entry name" value="SMC_N"/>
    <property type="match status" value="1"/>
</dbReference>
<keyword evidence="3 6" id="KW-0547">Nucleotide-binding</keyword>
<evidence type="ECO:0000259" key="7">
    <source>
        <dbReference type="Pfam" id="PF02463"/>
    </source>
</evidence>
<dbReference type="GO" id="GO:0005524">
    <property type="term" value="F:ATP binding"/>
    <property type="evidence" value="ECO:0007669"/>
    <property type="project" value="UniProtKB-UniRule"/>
</dbReference>